<dbReference type="PROSITE" id="PS00238">
    <property type="entry name" value="OPSIN"/>
    <property type="match status" value="1"/>
</dbReference>
<dbReference type="GO" id="GO:0007602">
    <property type="term" value="P:phototransduction"/>
    <property type="evidence" value="ECO:0007669"/>
    <property type="project" value="UniProtKB-KW"/>
</dbReference>
<evidence type="ECO:0000256" key="5">
    <source>
        <dbReference type="ARBA" id="ARBA00022692"/>
    </source>
</evidence>
<feature type="transmembrane region" description="Helical" evidence="15">
    <location>
        <begin position="230"/>
        <end position="256"/>
    </location>
</feature>
<keyword evidence="13" id="KW-0844">Vision</keyword>
<dbReference type="GO" id="GO:0009881">
    <property type="term" value="F:photoreceptor activity"/>
    <property type="evidence" value="ECO:0007669"/>
    <property type="project" value="UniProtKB-KW"/>
</dbReference>
<dbReference type="InterPro" id="IPR017452">
    <property type="entry name" value="GPCR_Rhodpsn_7TM"/>
</dbReference>
<feature type="compositionally biased region" description="Low complexity" evidence="14">
    <location>
        <begin position="446"/>
        <end position="460"/>
    </location>
</feature>
<feature type="compositionally biased region" description="Polar residues" evidence="14">
    <location>
        <begin position="394"/>
        <end position="409"/>
    </location>
</feature>
<feature type="compositionally biased region" description="Polar residues" evidence="14">
    <location>
        <begin position="465"/>
        <end position="476"/>
    </location>
</feature>
<evidence type="ECO:0000256" key="10">
    <source>
        <dbReference type="ARBA" id="ARBA00023136"/>
    </source>
</evidence>
<feature type="transmembrane region" description="Helical" evidence="15">
    <location>
        <begin position="262"/>
        <end position="282"/>
    </location>
</feature>
<evidence type="ECO:0000256" key="8">
    <source>
        <dbReference type="ARBA" id="ARBA00022991"/>
    </source>
</evidence>
<dbReference type="GO" id="GO:0007601">
    <property type="term" value="P:visual perception"/>
    <property type="evidence" value="ECO:0007669"/>
    <property type="project" value="UniProtKB-KW"/>
</dbReference>
<keyword evidence="18" id="KW-1185">Reference proteome</keyword>
<feature type="region of interest" description="Disordered" evidence="14">
    <location>
        <begin position="442"/>
        <end position="520"/>
    </location>
</feature>
<keyword evidence="12" id="KW-0807">Transducer</keyword>
<feature type="transmembrane region" description="Helical" evidence="15">
    <location>
        <begin position="151"/>
        <end position="175"/>
    </location>
</feature>
<evidence type="ECO:0000256" key="11">
    <source>
        <dbReference type="ARBA" id="ARBA00023170"/>
    </source>
</evidence>
<evidence type="ECO:0000256" key="4">
    <source>
        <dbReference type="ARBA" id="ARBA00022606"/>
    </source>
</evidence>
<feature type="transmembrane region" description="Helical" evidence="15">
    <location>
        <begin position="26"/>
        <end position="46"/>
    </location>
</feature>
<dbReference type="InterPro" id="IPR027430">
    <property type="entry name" value="Retinal_BS"/>
</dbReference>
<feature type="compositionally biased region" description="Polar residues" evidence="14">
    <location>
        <begin position="484"/>
        <end position="503"/>
    </location>
</feature>
<evidence type="ECO:0000256" key="13">
    <source>
        <dbReference type="ARBA" id="ARBA00023305"/>
    </source>
</evidence>
<keyword evidence="11" id="KW-0675">Receptor</keyword>
<feature type="transmembrane region" description="Helical" evidence="15">
    <location>
        <begin position="66"/>
        <end position="90"/>
    </location>
</feature>
<feature type="transmembrane region" description="Helical" evidence="15">
    <location>
        <begin position="111"/>
        <end position="131"/>
    </location>
</feature>
<protein>
    <recommendedName>
        <fullName evidence="16">G-protein coupled receptors family 1 profile domain-containing protein</fullName>
    </recommendedName>
</protein>
<dbReference type="PRINTS" id="PR00237">
    <property type="entry name" value="GPCRRHODOPSN"/>
</dbReference>
<evidence type="ECO:0000256" key="15">
    <source>
        <dbReference type="SAM" id="Phobius"/>
    </source>
</evidence>
<dbReference type="InterPro" id="IPR000276">
    <property type="entry name" value="GPCR_Rhodpsn"/>
</dbReference>
<evidence type="ECO:0000256" key="2">
    <source>
        <dbReference type="ARBA" id="ARBA00010663"/>
    </source>
</evidence>
<dbReference type="GO" id="GO:0016020">
    <property type="term" value="C:membrane"/>
    <property type="evidence" value="ECO:0007669"/>
    <property type="project" value="UniProtKB-SubCell"/>
</dbReference>
<keyword evidence="5 15" id="KW-0812">Transmembrane</keyword>
<dbReference type="PANTHER" id="PTHR24240">
    <property type="entry name" value="OPSIN"/>
    <property type="match status" value="1"/>
</dbReference>
<evidence type="ECO:0000256" key="9">
    <source>
        <dbReference type="ARBA" id="ARBA00023040"/>
    </source>
</evidence>
<name>A0AAN9A1T8_HALRR</name>
<reference evidence="17 18" key="1">
    <citation type="submission" date="2023-11" db="EMBL/GenBank/DDBJ databases">
        <title>Halocaridina rubra genome assembly.</title>
        <authorList>
            <person name="Smith C."/>
        </authorList>
    </citation>
    <scope>NUCLEOTIDE SEQUENCE [LARGE SCALE GENOMIC DNA]</scope>
    <source>
        <strain evidence="17">EP-1</strain>
        <tissue evidence="17">Whole</tissue>
    </source>
</reference>
<evidence type="ECO:0000313" key="18">
    <source>
        <dbReference type="Proteomes" id="UP001381693"/>
    </source>
</evidence>
<keyword evidence="8" id="KW-0157">Chromophore</keyword>
<comment type="similarity">
    <text evidence="2">Belongs to the G-protein coupled receptor 1 family.</text>
</comment>
<accession>A0AAN9A1T8</accession>
<evidence type="ECO:0000256" key="7">
    <source>
        <dbReference type="ARBA" id="ARBA00022989"/>
    </source>
</evidence>
<keyword evidence="7 15" id="KW-1133">Transmembrane helix</keyword>
<keyword evidence="3" id="KW-0600">Photoreceptor protein</keyword>
<sequence length="532" mass="59839">LSSTLGNSTFVVVLRRRLRSITDGQTILMLNMAFCDLGISITGYPYTTVSAYMGRWVFGDIMCQLYGFLCFTLNEVQMNTLVVIAIFRYVSVCRPQFKHLLTASLAKRCLMLVWLYCLLWTVAPLLGWSRYVQEPFSVSCSTDWHDRSFAGIAYSVCLCLFCYLTQVAILILCYYKILSKSRQLQLRPPETDPKLYVYGDEESLKGIKCCKHYVCVCESSFKNGVEKHVLMMNILMVLSFIVFWTPYAIVSLISMYNADLSAFWYVFPTVFAKTSCMMNPIIYGVSHKLLRREFCRFLRSCCCCGEDEALREFKESRKRVLEGTYDKEGIYVGKVRVGLCACNGCVIGRRETLHAQMAVMARLQKSPAGQTLNGDNAVGKGVTSTCTIALVDDSPTSNGLGKPSRSTSVRDMPKGNGYDDDDEVSMVEVIMNPKIWSATRQEQLESTFSSDPKFSSNSSPKLDRNSSSLKPKTTFQDDTDNENSLEISMTTRIRNTSRINNASVEEDVKSKHEETVIQTTSTSVVTNSVTVS</sequence>
<organism evidence="17 18">
    <name type="scientific">Halocaridina rubra</name>
    <name type="common">Hawaiian red shrimp</name>
    <dbReference type="NCBI Taxonomy" id="373956"/>
    <lineage>
        <taxon>Eukaryota</taxon>
        <taxon>Metazoa</taxon>
        <taxon>Ecdysozoa</taxon>
        <taxon>Arthropoda</taxon>
        <taxon>Crustacea</taxon>
        <taxon>Multicrustacea</taxon>
        <taxon>Malacostraca</taxon>
        <taxon>Eumalacostraca</taxon>
        <taxon>Eucarida</taxon>
        <taxon>Decapoda</taxon>
        <taxon>Pleocyemata</taxon>
        <taxon>Caridea</taxon>
        <taxon>Atyoidea</taxon>
        <taxon>Atyidae</taxon>
        <taxon>Halocaridina</taxon>
    </lineage>
</organism>
<keyword evidence="4" id="KW-0716">Sensory transduction</keyword>
<feature type="non-terminal residue" evidence="17">
    <location>
        <position position="1"/>
    </location>
</feature>
<evidence type="ECO:0000256" key="6">
    <source>
        <dbReference type="ARBA" id="ARBA00022925"/>
    </source>
</evidence>
<proteinExistence type="inferred from homology"/>
<feature type="domain" description="G-protein coupled receptors family 1 profile" evidence="16">
    <location>
        <begin position="6"/>
        <end position="283"/>
    </location>
</feature>
<feature type="compositionally biased region" description="Basic and acidic residues" evidence="14">
    <location>
        <begin position="506"/>
        <end position="515"/>
    </location>
</feature>
<dbReference type="PROSITE" id="PS50262">
    <property type="entry name" value="G_PROTEIN_RECEP_F1_2"/>
    <property type="match status" value="1"/>
</dbReference>
<evidence type="ECO:0000313" key="17">
    <source>
        <dbReference type="EMBL" id="KAK7066577.1"/>
    </source>
</evidence>
<feature type="region of interest" description="Disordered" evidence="14">
    <location>
        <begin position="393"/>
        <end position="421"/>
    </location>
</feature>
<dbReference type="Proteomes" id="UP001381693">
    <property type="component" value="Unassembled WGS sequence"/>
</dbReference>
<evidence type="ECO:0000259" key="16">
    <source>
        <dbReference type="PROSITE" id="PS50262"/>
    </source>
</evidence>
<evidence type="ECO:0000256" key="1">
    <source>
        <dbReference type="ARBA" id="ARBA00004141"/>
    </source>
</evidence>
<keyword evidence="9" id="KW-0297">G-protein coupled receptor</keyword>
<dbReference type="AlphaFoldDB" id="A0AAN9A1T8"/>
<comment type="subcellular location">
    <subcellularLocation>
        <location evidence="1">Membrane</location>
        <topology evidence="1">Multi-pass membrane protein</topology>
    </subcellularLocation>
</comment>
<dbReference type="Gene3D" id="1.20.1070.10">
    <property type="entry name" value="Rhodopsin 7-helix transmembrane proteins"/>
    <property type="match status" value="1"/>
</dbReference>
<dbReference type="InterPro" id="IPR050125">
    <property type="entry name" value="GPCR_opsins"/>
</dbReference>
<comment type="caution">
    <text evidence="17">The sequence shown here is derived from an EMBL/GenBank/DDBJ whole genome shotgun (WGS) entry which is preliminary data.</text>
</comment>
<dbReference type="SUPFAM" id="SSF81321">
    <property type="entry name" value="Family A G protein-coupled receptor-like"/>
    <property type="match status" value="1"/>
</dbReference>
<evidence type="ECO:0000256" key="12">
    <source>
        <dbReference type="ARBA" id="ARBA00023224"/>
    </source>
</evidence>
<evidence type="ECO:0000256" key="14">
    <source>
        <dbReference type="SAM" id="MobiDB-lite"/>
    </source>
</evidence>
<evidence type="ECO:0000256" key="3">
    <source>
        <dbReference type="ARBA" id="ARBA00022543"/>
    </source>
</evidence>
<dbReference type="Pfam" id="PF00001">
    <property type="entry name" value="7tm_1"/>
    <property type="match status" value="1"/>
</dbReference>
<keyword evidence="6" id="KW-0681">Retinal protein</keyword>
<gene>
    <name evidence="17" type="ORF">SK128_007734</name>
</gene>
<dbReference type="GO" id="GO:0004930">
    <property type="term" value="F:G protein-coupled receptor activity"/>
    <property type="evidence" value="ECO:0007669"/>
    <property type="project" value="UniProtKB-KW"/>
</dbReference>
<keyword evidence="10 15" id="KW-0472">Membrane</keyword>
<dbReference type="EMBL" id="JAXCGZ010019123">
    <property type="protein sequence ID" value="KAK7066577.1"/>
    <property type="molecule type" value="Genomic_DNA"/>
</dbReference>